<evidence type="ECO:0000313" key="1">
    <source>
        <dbReference type="EMBL" id="JAH10663.1"/>
    </source>
</evidence>
<sequence length="87" mass="10256">MLKAQGEKEVKIRGQTIRFVQDLPAKLRERGKEYLLIRQALDKHEIKSLLRYPSVLWVWKEGRRWNLQSADEALTKLKEAHSKACNL</sequence>
<protein>
    <submittedName>
        <fullName evidence="1">Uncharacterized protein</fullName>
    </submittedName>
</protein>
<proteinExistence type="predicted"/>
<name>A0A0E9Q3G2_ANGAN</name>
<accession>A0A0E9Q3G2</accession>
<dbReference type="AlphaFoldDB" id="A0A0E9Q3G2"/>
<organism evidence="1">
    <name type="scientific">Anguilla anguilla</name>
    <name type="common">European freshwater eel</name>
    <name type="synonym">Muraena anguilla</name>
    <dbReference type="NCBI Taxonomy" id="7936"/>
    <lineage>
        <taxon>Eukaryota</taxon>
        <taxon>Metazoa</taxon>
        <taxon>Chordata</taxon>
        <taxon>Craniata</taxon>
        <taxon>Vertebrata</taxon>
        <taxon>Euteleostomi</taxon>
        <taxon>Actinopterygii</taxon>
        <taxon>Neopterygii</taxon>
        <taxon>Teleostei</taxon>
        <taxon>Anguilliformes</taxon>
        <taxon>Anguillidae</taxon>
        <taxon>Anguilla</taxon>
    </lineage>
</organism>
<dbReference type="EMBL" id="GBXM01097914">
    <property type="protein sequence ID" value="JAH10663.1"/>
    <property type="molecule type" value="Transcribed_RNA"/>
</dbReference>
<reference evidence="1" key="2">
    <citation type="journal article" date="2015" name="Fish Shellfish Immunol.">
        <title>Early steps in the European eel (Anguilla anguilla)-Vibrio vulnificus interaction in the gills: Role of the RtxA13 toxin.</title>
        <authorList>
            <person name="Callol A."/>
            <person name="Pajuelo D."/>
            <person name="Ebbesson L."/>
            <person name="Teles M."/>
            <person name="MacKenzie S."/>
            <person name="Amaro C."/>
        </authorList>
    </citation>
    <scope>NUCLEOTIDE SEQUENCE</scope>
</reference>
<reference evidence="1" key="1">
    <citation type="submission" date="2014-11" db="EMBL/GenBank/DDBJ databases">
        <authorList>
            <person name="Amaro Gonzalez C."/>
        </authorList>
    </citation>
    <scope>NUCLEOTIDE SEQUENCE</scope>
</reference>
<dbReference type="InterPro" id="IPR042566">
    <property type="entry name" value="L1_C"/>
</dbReference>
<dbReference type="Gene3D" id="3.30.250.20">
    <property type="entry name" value="L1 transposable element, C-terminal domain"/>
    <property type="match status" value="1"/>
</dbReference>